<dbReference type="eggNOG" id="COG4961">
    <property type="taxonomic scope" value="Bacteria"/>
</dbReference>
<evidence type="ECO:0000256" key="1">
    <source>
        <dbReference type="SAM" id="MobiDB-lite"/>
    </source>
</evidence>
<keyword evidence="2" id="KW-0812">Transmembrane</keyword>
<feature type="domain" description="TadE-like" evidence="3">
    <location>
        <begin position="9"/>
        <end position="51"/>
    </location>
</feature>
<organism evidence="4 5">
    <name type="scientific">Basilea psittacipulmonis DSM 24701</name>
    <dbReference type="NCBI Taxonomy" id="1072685"/>
    <lineage>
        <taxon>Bacteria</taxon>
        <taxon>Pseudomonadati</taxon>
        <taxon>Pseudomonadota</taxon>
        <taxon>Betaproteobacteria</taxon>
        <taxon>Burkholderiales</taxon>
        <taxon>Alcaligenaceae</taxon>
        <taxon>Basilea</taxon>
    </lineage>
</organism>
<evidence type="ECO:0000259" key="3">
    <source>
        <dbReference type="Pfam" id="PF07811"/>
    </source>
</evidence>
<accession>A0A077DEG7</accession>
<evidence type="ECO:0000313" key="4">
    <source>
        <dbReference type="EMBL" id="AIL33124.1"/>
    </source>
</evidence>
<dbReference type="InterPro" id="IPR012495">
    <property type="entry name" value="TadE-like_dom"/>
</dbReference>
<keyword evidence="2" id="KW-1133">Transmembrane helix</keyword>
<gene>
    <name evidence="4" type="ORF">IX83_07280</name>
</gene>
<feature type="transmembrane region" description="Helical" evidence="2">
    <location>
        <begin position="12"/>
        <end position="30"/>
    </location>
</feature>
<dbReference type="Proteomes" id="UP000028945">
    <property type="component" value="Chromosome"/>
</dbReference>
<feature type="region of interest" description="Disordered" evidence="1">
    <location>
        <begin position="189"/>
        <end position="214"/>
    </location>
</feature>
<dbReference type="HOGENOM" id="CLU_1084447_0_0_4"/>
<dbReference type="EMBL" id="CP009238">
    <property type="protein sequence ID" value="AIL33124.1"/>
    <property type="molecule type" value="Genomic_DNA"/>
</dbReference>
<dbReference type="OrthoDB" id="8681001at2"/>
<name>A0A077DEG7_9BURK</name>
<keyword evidence="2" id="KW-0472">Membrane</keyword>
<protein>
    <recommendedName>
        <fullName evidence="3">TadE-like domain-containing protein</fullName>
    </recommendedName>
</protein>
<dbReference type="STRING" id="1072685.IX83_07280"/>
<dbReference type="AlphaFoldDB" id="A0A077DEG7"/>
<keyword evidence="5" id="KW-1185">Reference proteome</keyword>
<dbReference type="KEGG" id="bpsi:IX83_07280"/>
<evidence type="ECO:0000313" key="5">
    <source>
        <dbReference type="Proteomes" id="UP000028945"/>
    </source>
</evidence>
<evidence type="ECO:0000256" key="2">
    <source>
        <dbReference type="SAM" id="Phobius"/>
    </source>
</evidence>
<dbReference type="Pfam" id="PF07811">
    <property type="entry name" value="TadE"/>
    <property type="match status" value="1"/>
</dbReference>
<reference evidence="4 5" key="1">
    <citation type="journal article" date="2014" name="BMC Genomics">
        <title>A genomic perspective on a new bacterial genus and species from the Alcaligenaceae family, Basilea psittacipulmonis.</title>
        <authorList>
            <person name="Whiteson K.L."/>
            <person name="Hernandez D."/>
            <person name="Lazarevic V."/>
            <person name="Gaia N."/>
            <person name="Farinelli L."/>
            <person name="Francois P."/>
            <person name="Pilo P."/>
            <person name="Frey J."/>
            <person name="Schrenzel J."/>
        </authorList>
    </citation>
    <scope>NUCLEOTIDE SEQUENCE [LARGE SCALE GENOMIC DNA]</scope>
    <source>
        <strain evidence="4 5">DSM 24701</strain>
    </source>
</reference>
<proteinExistence type="predicted"/>
<dbReference type="PROSITE" id="PS51257">
    <property type="entry name" value="PROKAR_LIPOPROTEIN"/>
    <property type="match status" value="1"/>
</dbReference>
<sequence>MLRFKSESGSALSEFIICILPVLLLMSACFELSRWYIHRQVLYHALHEAARAGAAHHADSSVIDTTFLQTVSLLYPNEQKQVNFYKEYPLDIRVLSPTKKDFEKYKIRHPSGQTLIRNTFLLEQSKKKPGIYQANTLILELNHPYIPLFPWFNTLLRWQDDFFQIKLTHYHAMQSHVLSAGAGQAIKTPLSKRPRQPMISDKHPSYDDSSDDVRNIKESAPDKEAYLYKLLSLSGEENRSILPYDQGLCGVNVCCE</sequence>
<feature type="compositionally biased region" description="Basic and acidic residues" evidence="1">
    <location>
        <begin position="200"/>
        <end position="214"/>
    </location>
</feature>
<dbReference type="RefSeq" id="WP_038500732.1">
    <property type="nucleotide sequence ID" value="NZ_AFWK01000012.1"/>
</dbReference>